<dbReference type="Proteomes" id="UP001597114">
    <property type="component" value="Unassembled WGS sequence"/>
</dbReference>
<comment type="caution">
    <text evidence="1">The sequence shown here is derived from an EMBL/GenBank/DDBJ whole genome shotgun (WGS) entry which is preliminary data.</text>
</comment>
<dbReference type="RefSeq" id="WP_344722564.1">
    <property type="nucleotide sequence ID" value="NZ_BAAAUS010000013.1"/>
</dbReference>
<accession>A0ABW4F0C3</accession>
<proteinExistence type="predicted"/>
<protein>
    <recommendedName>
        <fullName evidence="3">Transposase</fullName>
    </recommendedName>
</protein>
<gene>
    <name evidence="1" type="ORF">ACFSJD_21595</name>
</gene>
<name>A0ABW4F0C3_9PSEU</name>
<reference evidence="2" key="1">
    <citation type="journal article" date="2019" name="Int. J. Syst. Evol. Microbiol.">
        <title>The Global Catalogue of Microorganisms (GCM) 10K type strain sequencing project: providing services to taxonomists for standard genome sequencing and annotation.</title>
        <authorList>
            <consortium name="The Broad Institute Genomics Platform"/>
            <consortium name="The Broad Institute Genome Sequencing Center for Infectious Disease"/>
            <person name="Wu L."/>
            <person name="Ma J."/>
        </authorList>
    </citation>
    <scope>NUCLEOTIDE SEQUENCE [LARGE SCALE GENOMIC DNA]</scope>
    <source>
        <strain evidence="2">CCM 7043</strain>
    </source>
</reference>
<dbReference type="EMBL" id="JBHUCO010000023">
    <property type="protein sequence ID" value="MFD1520105.1"/>
    <property type="molecule type" value="Genomic_DNA"/>
</dbReference>
<evidence type="ECO:0008006" key="3">
    <source>
        <dbReference type="Google" id="ProtNLM"/>
    </source>
</evidence>
<evidence type="ECO:0000313" key="1">
    <source>
        <dbReference type="EMBL" id="MFD1520105.1"/>
    </source>
</evidence>
<keyword evidence="2" id="KW-1185">Reference proteome</keyword>
<sequence length="105" mass="11516">MAGYTGRAATDRGHDVAAEACWSLAQFQELLDEWLVAGWQARLHEGLVGPDTGRRLSPNEMYVDAAGDNQASGEATQEPGNTDDEMGVVIPFWVFDAHAEARRWP</sequence>
<evidence type="ECO:0000313" key="2">
    <source>
        <dbReference type="Proteomes" id="UP001597114"/>
    </source>
</evidence>
<organism evidence="1 2">
    <name type="scientific">Pseudonocardia yunnanensis</name>
    <dbReference type="NCBI Taxonomy" id="58107"/>
    <lineage>
        <taxon>Bacteria</taxon>
        <taxon>Bacillati</taxon>
        <taxon>Actinomycetota</taxon>
        <taxon>Actinomycetes</taxon>
        <taxon>Pseudonocardiales</taxon>
        <taxon>Pseudonocardiaceae</taxon>
        <taxon>Pseudonocardia</taxon>
    </lineage>
</organism>